<dbReference type="STRING" id="1794912.AXX12_14720"/>
<keyword evidence="1" id="KW-1133">Transmembrane helix</keyword>
<feature type="transmembrane region" description="Helical" evidence="1">
    <location>
        <begin position="39"/>
        <end position="56"/>
    </location>
</feature>
<dbReference type="Proteomes" id="UP000076268">
    <property type="component" value="Unassembled WGS sequence"/>
</dbReference>
<proteinExistence type="predicted"/>
<keyword evidence="1" id="KW-0472">Membrane</keyword>
<sequence length="140" mass="15446">MMGEFHLISNKQCILVMAAAGIVISIVAALIGFEQHALAILYGTLAGISFSMLLKFQYQKGLETSAHQAVMNVNNGFISRFCVVVAFILFGEYCLDLHIIAVLAGLFVTQRIAIVWQVFCLAFDQDTVKITGKENKTWRG</sequence>
<evidence type="ECO:0008006" key="4">
    <source>
        <dbReference type="Google" id="ProtNLM"/>
    </source>
</evidence>
<dbReference type="RefSeq" id="WP_066245165.1">
    <property type="nucleotide sequence ID" value="NZ_LSGP01000025.1"/>
</dbReference>
<dbReference type="AlphaFoldDB" id="A0A154BPH3"/>
<feature type="transmembrane region" description="Helical" evidence="1">
    <location>
        <begin position="77"/>
        <end position="93"/>
    </location>
</feature>
<comment type="caution">
    <text evidence="2">The sequence shown here is derived from an EMBL/GenBank/DDBJ whole genome shotgun (WGS) entry which is preliminary data.</text>
</comment>
<reference evidence="2 3" key="1">
    <citation type="submission" date="2016-02" db="EMBL/GenBank/DDBJ databases">
        <title>Anaerosporomusa subterraneum gen. nov., sp. nov., a spore-forming obligate anaerobe isolated from saprolite.</title>
        <authorList>
            <person name="Choi J.K."/>
            <person name="Shah M."/>
            <person name="Yee N."/>
        </authorList>
    </citation>
    <scope>NUCLEOTIDE SEQUENCE [LARGE SCALE GENOMIC DNA]</scope>
    <source>
        <strain evidence="2 3">RU4</strain>
    </source>
</reference>
<feature type="transmembrane region" description="Helical" evidence="1">
    <location>
        <begin position="99"/>
        <end position="123"/>
    </location>
</feature>
<evidence type="ECO:0000313" key="3">
    <source>
        <dbReference type="Proteomes" id="UP000076268"/>
    </source>
</evidence>
<gene>
    <name evidence="2" type="ORF">AXX12_14720</name>
</gene>
<evidence type="ECO:0000256" key="1">
    <source>
        <dbReference type="SAM" id="Phobius"/>
    </source>
</evidence>
<keyword evidence="3" id="KW-1185">Reference proteome</keyword>
<name>A0A154BPH3_ANASB</name>
<keyword evidence="1" id="KW-0812">Transmembrane</keyword>
<feature type="transmembrane region" description="Helical" evidence="1">
    <location>
        <begin position="12"/>
        <end position="33"/>
    </location>
</feature>
<protein>
    <recommendedName>
        <fullName evidence="4">ATP synthase subunit I</fullName>
    </recommendedName>
</protein>
<accession>A0A154BPH3</accession>
<evidence type="ECO:0000313" key="2">
    <source>
        <dbReference type="EMBL" id="KYZ75398.1"/>
    </source>
</evidence>
<dbReference type="EMBL" id="LSGP01000025">
    <property type="protein sequence ID" value="KYZ75398.1"/>
    <property type="molecule type" value="Genomic_DNA"/>
</dbReference>
<organism evidence="2 3">
    <name type="scientific">Anaerosporomusa subterranea</name>
    <dbReference type="NCBI Taxonomy" id="1794912"/>
    <lineage>
        <taxon>Bacteria</taxon>
        <taxon>Bacillati</taxon>
        <taxon>Bacillota</taxon>
        <taxon>Negativicutes</taxon>
        <taxon>Acetonemataceae</taxon>
        <taxon>Anaerosporomusa</taxon>
    </lineage>
</organism>